<feature type="domain" description="TIL" evidence="5">
    <location>
        <begin position="91"/>
        <end position="140"/>
    </location>
</feature>
<feature type="region of interest" description="Disordered" evidence="3">
    <location>
        <begin position="1054"/>
        <end position="1104"/>
    </location>
</feature>
<feature type="region of interest" description="Disordered" evidence="3">
    <location>
        <begin position="852"/>
        <end position="872"/>
    </location>
</feature>
<feature type="chain" id="PRO_5003981295" evidence="4">
    <location>
        <begin position="19"/>
        <end position="1202"/>
    </location>
</feature>
<keyword evidence="2" id="KW-1015">Disulfide bond</keyword>
<dbReference type="InterPro" id="IPR002919">
    <property type="entry name" value="TIL_dom"/>
</dbReference>
<evidence type="ECO:0000259" key="5">
    <source>
        <dbReference type="Pfam" id="PF01826"/>
    </source>
</evidence>
<dbReference type="Gene3D" id="2.10.25.10">
    <property type="entry name" value="Laminin"/>
    <property type="match status" value="3"/>
</dbReference>
<evidence type="ECO:0000256" key="1">
    <source>
        <dbReference type="ARBA" id="ARBA00022690"/>
    </source>
</evidence>
<dbReference type="InterPro" id="IPR036084">
    <property type="entry name" value="Ser_inhib-like_sf"/>
</dbReference>
<proteinExistence type="evidence at transcript level"/>
<feature type="compositionally biased region" description="Polar residues" evidence="3">
    <location>
        <begin position="932"/>
        <end position="946"/>
    </location>
</feature>
<evidence type="ECO:0000256" key="4">
    <source>
        <dbReference type="SAM" id="SignalP"/>
    </source>
</evidence>
<dbReference type="EMBL" id="GACK01010816">
    <property type="protein sequence ID" value="JAA54218.1"/>
    <property type="molecule type" value="mRNA"/>
</dbReference>
<dbReference type="CDD" id="cd19941">
    <property type="entry name" value="TIL"/>
    <property type="match status" value="3"/>
</dbReference>
<protein>
    <submittedName>
        <fullName evidence="6">Putative tritil protein</fullName>
    </submittedName>
</protein>
<feature type="region of interest" description="Disordered" evidence="3">
    <location>
        <begin position="285"/>
        <end position="325"/>
    </location>
</feature>
<evidence type="ECO:0000256" key="3">
    <source>
        <dbReference type="SAM" id="MobiDB-lite"/>
    </source>
</evidence>
<dbReference type="AlphaFoldDB" id="L7LTK6"/>
<feature type="compositionally biased region" description="Low complexity" evidence="3">
    <location>
        <begin position="481"/>
        <end position="490"/>
    </location>
</feature>
<dbReference type="PANTHER" id="PTHR23259:SF70">
    <property type="entry name" value="ACCESSORY GLAND PROTEIN ACP62F-RELATED"/>
    <property type="match status" value="1"/>
</dbReference>
<reference evidence="6" key="2">
    <citation type="journal article" date="2015" name="J. Proteomics">
        <title>Sexual differences in the sialomes of the zebra tick, Rhipicephalus pulchellus.</title>
        <authorList>
            <person name="Tan A.W."/>
            <person name="Francischetti I.M."/>
            <person name="Slovak M."/>
            <person name="Kini R.M."/>
            <person name="Ribeiro J.M."/>
        </authorList>
    </citation>
    <scope>NUCLEOTIDE SEQUENCE</scope>
    <source>
        <tissue evidence="6">Salivary gland</tissue>
    </source>
</reference>
<feature type="domain" description="TIL" evidence="5">
    <location>
        <begin position="147"/>
        <end position="204"/>
    </location>
</feature>
<feature type="compositionally biased region" description="Low complexity" evidence="3">
    <location>
        <begin position="575"/>
        <end position="585"/>
    </location>
</feature>
<dbReference type="InterPro" id="IPR051368">
    <property type="entry name" value="SerProtInhib-TIL_Domain"/>
</dbReference>
<evidence type="ECO:0000256" key="2">
    <source>
        <dbReference type="ARBA" id="ARBA00023157"/>
    </source>
</evidence>
<dbReference type="PANTHER" id="PTHR23259">
    <property type="entry name" value="RIDDLE"/>
    <property type="match status" value="1"/>
</dbReference>
<sequence>MHQITIALAALCIAVVRGSSTCQDCGTTKCGPNEVPVVGNPRQDLFCRPLYTPPLVFKELRKCVCKPNFVRNSWGECVDRKSCERCKPRMQKDWHTCSSSCPITANKTISLFCRTMCTPGCDCPPGWVLDPRNWKHCVKAIKYPPICPPNSRFKPCVSTCEPVCGLIPPRPCFTHCHRGACVCNKGFAAFVRSGIMICVPQEKCPWYLRRTHVSVLNRTAYAEGASAHGVVNNVGGFVRAPDGVVTPKPSGPVFSGNVTDFIGIDSHGNSGIDLSRTAISTGATSLGSEVGSRGMGAGVTAPSSETRSGAVGSVSGGNTLSTASGRTATVTMTTPGALRPMSSGMITAGVNGASAPPPDSVGMNVMHASLGAAGLHAGVGFVDGAHSSGSRTPGAAVLLAGRGHGGMGRYVENTQPSALAASGGVGTGARGAPTAVYSGRGGIMTGTGGTSARTPFSVDSGGIRADLGSTGTHEGVHTEHGALSSGSSTAGAGGLSAGTVRGSIVGGVGNALSPTSVPSSNNGVSAGNAHMTVSSVSTGFMSGLGETIPHKPLATQSSGVRTGLGSTGTDGGVHTTPGTSIIGPGTSLASSSLLSAAERMRVIRSSLVIPPAPASRTPGSVSAETSTLRAVPGIHGSTGAGPAEASSIGINSGAPSTHLYHMERGAVNIRRNSAGATGFLSSATGLGAIGTTTGTVPTPFTGDRAVGNTNARSVLHDASFRPGIVGAGTGGTSTSPDFSAEHGGARFRVGTAQIPPSTSVGSNMISLGAGSAGTAGSLSLAAPGFSRVGTNTVSALAHSSVRGTAGATEASGGISGVSARPNGINASVSTSGTSEPLSTGRGGVDLGFGATSSPSHGLVRPGTLNIENRQPSFSLGTRGANVMTGAGNDINAAGENSHLSGGFNNVVNRAVVLTTVSGAPVLSGTRQPHGLSGSTGTEEALTSVSRESGGSGIVINSGSESISFGAGNARSSSGIIAGNGVAGGAPMPSEGARSGSIAGAARGNNLVATGVPSSNNLGSHSGIGSSYIGGLGAGGFPARSGATGSRDVGAFGGTDITTNTHSTRGSGVSAFSSSRETRGLTGTDTSTADASRTGPGGAVLPSAATSSVSGIGTYLSGVTTEGDISHARTTGDAQAGGARTNGIVRHGDGTVPTYEVGQYLPNTAGYHGIGYGVNPYLPGYMFHGGKDDANAYLTVKPADTNI</sequence>
<reference evidence="6" key="1">
    <citation type="submission" date="2012-11" db="EMBL/GenBank/DDBJ databases">
        <authorList>
            <person name="Lucero-Rivera Y.E."/>
            <person name="Tovar-Ramirez D."/>
        </authorList>
    </citation>
    <scope>NUCLEOTIDE SEQUENCE</scope>
    <source>
        <tissue evidence="6">Salivary gland</tissue>
    </source>
</reference>
<accession>L7LTK6</accession>
<feature type="compositionally biased region" description="Polar residues" evidence="3">
    <location>
        <begin position="1055"/>
        <end position="1090"/>
    </location>
</feature>
<feature type="compositionally biased region" description="Polar residues" evidence="3">
    <location>
        <begin position="316"/>
        <end position="325"/>
    </location>
</feature>
<feature type="region of interest" description="Disordered" evidence="3">
    <location>
        <begin position="470"/>
        <end position="494"/>
    </location>
</feature>
<keyword evidence="4" id="KW-0732">Signal</keyword>
<name>L7LTK6_RHIPC</name>
<dbReference type="GO" id="GO:0030414">
    <property type="term" value="F:peptidase inhibitor activity"/>
    <property type="evidence" value="ECO:0007669"/>
    <property type="project" value="UniProtKB-KW"/>
</dbReference>
<feature type="region of interest" description="Disordered" evidence="3">
    <location>
        <begin position="551"/>
        <end position="585"/>
    </location>
</feature>
<feature type="signal peptide" evidence="4">
    <location>
        <begin position="1"/>
        <end position="18"/>
    </location>
</feature>
<evidence type="ECO:0000313" key="6">
    <source>
        <dbReference type="EMBL" id="JAA54218.1"/>
    </source>
</evidence>
<dbReference type="SUPFAM" id="SSF57567">
    <property type="entry name" value="Serine protease inhibitors"/>
    <property type="match status" value="3"/>
</dbReference>
<keyword evidence="1" id="KW-0646">Protease inhibitor</keyword>
<dbReference type="Pfam" id="PF01826">
    <property type="entry name" value="TIL"/>
    <property type="match status" value="2"/>
</dbReference>
<organism evidence="6">
    <name type="scientific">Rhipicephalus pulchellus</name>
    <name type="common">Yellow backed tick</name>
    <name type="synonym">Dermacentor pulchellus</name>
    <dbReference type="NCBI Taxonomy" id="72859"/>
    <lineage>
        <taxon>Eukaryota</taxon>
        <taxon>Metazoa</taxon>
        <taxon>Ecdysozoa</taxon>
        <taxon>Arthropoda</taxon>
        <taxon>Chelicerata</taxon>
        <taxon>Arachnida</taxon>
        <taxon>Acari</taxon>
        <taxon>Parasitiformes</taxon>
        <taxon>Ixodida</taxon>
        <taxon>Ixodoidea</taxon>
        <taxon>Ixodidae</taxon>
        <taxon>Rhipicephalinae</taxon>
        <taxon>Rhipicephalus</taxon>
        <taxon>Rhipicephalus</taxon>
    </lineage>
</organism>
<feature type="region of interest" description="Disordered" evidence="3">
    <location>
        <begin position="921"/>
        <end position="952"/>
    </location>
</feature>